<dbReference type="InterPro" id="IPR051531">
    <property type="entry name" value="N-acetyltransferase"/>
</dbReference>
<comment type="caution">
    <text evidence="2">The sequence shown here is derived from an EMBL/GenBank/DDBJ whole genome shotgun (WGS) entry which is preliminary data.</text>
</comment>
<name>A0ABT3R4S4_9HYPH</name>
<dbReference type="PROSITE" id="PS51186">
    <property type="entry name" value="GNAT"/>
    <property type="match status" value="1"/>
</dbReference>
<dbReference type="Pfam" id="PF13302">
    <property type="entry name" value="Acetyltransf_3"/>
    <property type="match status" value="1"/>
</dbReference>
<gene>
    <name evidence="2" type="ORF">ON753_18205</name>
</gene>
<keyword evidence="3" id="KW-1185">Reference proteome</keyword>
<dbReference type="InterPro" id="IPR000182">
    <property type="entry name" value="GNAT_dom"/>
</dbReference>
<organism evidence="2 3">
    <name type="scientific">Roseibium salinum</name>
    <dbReference type="NCBI Taxonomy" id="1604349"/>
    <lineage>
        <taxon>Bacteria</taxon>
        <taxon>Pseudomonadati</taxon>
        <taxon>Pseudomonadota</taxon>
        <taxon>Alphaproteobacteria</taxon>
        <taxon>Hyphomicrobiales</taxon>
        <taxon>Stappiaceae</taxon>
        <taxon>Roseibium</taxon>
    </lineage>
</organism>
<evidence type="ECO:0000313" key="3">
    <source>
        <dbReference type="Proteomes" id="UP001300261"/>
    </source>
</evidence>
<reference evidence="2 3" key="1">
    <citation type="journal article" date="2016" name="Int. J. Syst. Evol. Microbiol.">
        <title>Labrenzia salina sp. nov., isolated from the rhizosphere of the halophyte Arthrocnemum macrostachyum.</title>
        <authorList>
            <person name="Camacho M."/>
            <person name="Redondo-Gomez S."/>
            <person name="Rodriguez-Llorente I."/>
            <person name="Rohde M."/>
            <person name="Sproer C."/>
            <person name="Schumann P."/>
            <person name="Klenk H.P."/>
            <person name="Montero-Calasanz M.D.C."/>
        </authorList>
    </citation>
    <scope>NUCLEOTIDE SEQUENCE [LARGE SCALE GENOMIC DNA]</scope>
    <source>
        <strain evidence="2 3">DSM 29163</strain>
    </source>
</reference>
<evidence type="ECO:0000259" key="1">
    <source>
        <dbReference type="PROSITE" id="PS51186"/>
    </source>
</evidence>
<dbReference type="InterPro" id="IPR016181">
    <property type="entry name" value="Acyl_CoA_acyltransferase"/>
</dbReference>
<sequence>MLPEIPTGRLVLRPVVPDDLPVVTRLIGEYDVAKMLSLVPHPYSLSDAKAWYGLNAAKVENGERAFAIDNGDGLIGVMSVGRPVDEPEFGYWLGKDYWGRGFATEAGRAALGWLFETTPATTIMSGALNENPASLKVLKKLGFGDEKPYLLPIRAHGEKLPGTRVRLHRDRFLSASGAW</sequence>
<dbReference type="Gene3D" id="3.40.630.30">
    <property type="match status" value="1"/>
</dbReference>
<feature type="domain" description="N-acetyltransferase" evidence="1">
    <location>
        <begin position="10"/>
        <end position="161"/>
    </location>
</feature>
<accession>A0ABT3R4S4</accession>
<proteinExistence type="predicted"/>
<dbReference type="Proteomes" id="UP001300261">
    <property type="component" value="Unassembled WGS sequence"/>
</dbReference>
<dbReference type="PANTHER" id="PTHR43792">
    <property type="entry name" value="GNAT FAMILY, PUTATIVE (AFU_ORTHOLOGUE AFUA_3G00765)-RELATED-RELATED"/>
    <property type="match status" value="1"/>
</dbReference>
<dbReference type="EMBL" id="JAPEVI010000003">
    <property type="protein sequence ID" value="MCX2724281.1"/>
    <property type="molecule type" value="Genomic_DNA"/>
</dbReference>
<dbReference type="RefSeq" id="WP_265964167.1">
    <property type="nucleotide sequence ID" value="NZ_JAPEVI010000003.1"/>
</dbReference>
<evidence type="ECO:0000313" key="2">
    <source>
        <dbReference type="EMBL" id="MCX2724281.1"/>
    </source>
</evidence>
<dbReference type="SUPFAM" id="SSF55729">
    <property type="entry name" value="Acyl-CoA N-acyltransferases (Nat)"/>
    <property type="match status" value="1"/>
</dbReference>
<protein>
    <submittedName>
        <fullName evidence="2">GNAT family N-acetyltransferase</fullName>
    </submittedName>
</protein>